<dbReference type="SUPFAM" id="SSF52540">
    <property type="entry name" value="P-loop containing nucleoside triphosphate hydrolases"/>
    <property type="match status" value="1"/>
</dbReference>
<dbReference type="GeneID" id="107263645"/>
<dbReference type="InterPro" id="IPR027417">
    <property type="entry name" value="P-loop_NTPase"/>
</dbReference>
<dbReference type="GO" id="GO:0005657">
    <property type="term" value="C:replication fork"/>
    <property type="evidence" value="ECO:0007669"/>
    <property type="project" value="InterPro"/>
</dbReference>
<dbReference type="GO" id="GO:0005813">
    <property type="term" value="C:centrosome"/>
    <property type="evidence" value="ECO:0007669"/>
    <property type="project" value="TreeGrafter"/>
</dbReference>
<dbReference type="GO" id="GO:0033063">
    <property type="term" value="C:Rad51B-Rad51C-Rad51D-XRCC2 complex"/>
    <property type="evidence" value="ECO:0007669"/>
    <property type="project" value="InterPro"/>
</dbReference>
<dbReference type="PROSITE" id="PS50162">
    <property type="entry name" value="RECA_2"/>
    <property type="match status" value="1"/>
</dbReference>
<dbReference type="InterPro" id="IPR020588">
    <property type="entry name" value="RecA_ATP-bd"/>
</dbReference>
<reference evidence="3" key="1">
    <citation type="submission" date="2025-08" db="UniProtKB">
        <authorList>
            <consortium name="RefSeq"/>
        </authorList>
    </citation>
    <scope>IDENTIFICATION</scope>
</reference>
<dbReference type="KEGG" id="ccin:107263645"/>
<dbReference type="PANTHER" id="PTHR46644:SF2">
    <property type="entry name" value="DNA REPAIR PROTEIN XRCC2"/>
    <property type="match status" value="1"/>
</dbReference>
<dbReference type="Proteomes" id="UP000694920">
    <property type="component" value="Unplaced"/>
</dbReference>
<protein>
    <submittedName>
        <fullName evidence="3">Uncharacterized protein LOC107263645</fullName>
    </submittedName>
</protein>
<dbReference type="InterPro" id="IPR030547">
    <property type="entry name" value="XRCC2"/>
</dbReference>
<dbReference type="GO" id="GO:0042148">
    <property type="term" value="P:DNA strand invasion"/>
    <property type="evidence" value="ECO:0007669"/>
    <property type="project" value="TreeGrafter"/>
</dbReference>
<proteinExistence type="predicted"/>
<evidence type="ECO:0000313" key="3">
    <source>
        <dbReference type="RefSeq" id="XP_015586606.1"/>
    </source>
</evidence>
<name>A0AAJ7BI47_CEPCN</name>
<evidence type="ECO:0000313" key="2">
    <source>
        <dbReference type="Proteomes" id="UP000694920"/>
    </source>
</evidence>
<dbReference type="Gene3D" id="3.40.50.300">
    <property type="entry name" value="P-loop containing nucleotide triphosphate hydrolases"/>
    <property type="match status" value="1"/>
</dbReference>
<dbReference type="GO" id="GO:0005524">
    <property type="term" value="F:ATP binding"/>
    <property type="evidence" value="ECO:0007669"/>
    <property type="project" value="InterPro"/>
</dbReference>
<dbReference type="GO" id="GO:0140664">
    <property type="term" value="F:ATP-dependent DNA damage sensor activity"/>
    <property type="evidence" value="ECO:0007669"/>
    <property type="project" value="InterPro"/>
</dbReference>
<dbReference type="Pfam" id="PF08423">
    <property type="entry name" value="Rad51"/>
    <property type="match status" value="1"/>
</dbReference>
<feature type="domain" description="RecA family profile 1" evidence="1">
    <location>
        <begin position="18"/>
        <end position="215"/>
    </location>
</feature>
<evidence type="ECO:0000259" key="1">
    <source>
        <dbReference type="PROSITE" id="PS50162"/>
    </source>
</evidence>
<sequence length="285" mass="32302">MSMQSSTRQIESGLQLLTRLSNRPSLKGLCNVLFPDGLLSKETVEITGNVSSGKTFLMTQLLAQCILPLEYSKVNIGLGIGVIFINTDHHFMVTKLVDLMCNYIKSAFQSNNQKLPSNEEMDVIINSSLKCLNIINCYNNSQFLLTLKTLETTLLENYNIALVAIDSISAFYWENRDEGGVWAMDLYITNLLELLHKSVTQFNIAVIYTRPSNFVSKVQDPSEKGLKLTMKNINYKINVHRDEKSENHLCTIRTATNKTDINYLITECGLTWLKESKVINEDKEN</sequence>
<dbReference type="GO" id="GO:0000400">
    <property type="term" value="F:four-way junction DNA binding"/>
    <property type="evidence" value="ECO:0007669"/>
    <property type="project" value="TreeGrafter"/>
</dbReference>
<dbReference type="GO" id="GO:0000724">
    <property type="term" value="P:double-strand break repair via homologous recombination"/>
    <property type="evidence" value="ECO:0007669"/>
    <property type="project" value="InterPro"/>
</dbReference>
<dbReference type="CTD" id="7516"/>
<dbReference type="AlphaFoldDB" id="A0AAJ7BI47"/>
<organism evidence="2 3">
    <name type="scientific">Cephus cinctus</name>
    <name type="common">Wheat stem sawfly</name>
    <dbReference type="NCBI Taxonomy" id="211228"/>
    <lineage>
        <taxon>Eukaryota</taxon>
        <taxon>Metazoa</taxon>
        <taxon>Ecdysozoa</taxon>
        <taxon>Arthropoda</taxon>
        <taxon>Hexapoda</taxon>
        <taxon>Insecta</taxon>
        <taxon>Pterygota</taxon>
        <taxon>Neoptera</taxon>
        <taxon>Endopterygota</taxon>
        <taxon>Hymenoptera</taxon>
        <taxon>Cephoidea</taxon>
        <taxon>Cephidae</taxon>
        <taxon>Cephus</taxon>
    </lineage>
</organism>
<accession>A0AAJ7BI47</accession>
<keyword evidence="2" id="KW-1185">Reference proteome</keyword>
<dbReference type="RefSeq" id="XP_015586606.1">
    <property type="nucleotide sequence ID" value="XM_015731120.2"/>
</dbReference>
<dbReference type="PANTHER" id="PTHR46644">
    <property type="entry name" value="DNA REPAIR PROTEIN XRCC2"/>
    <property type="match status" value="1"/>
</dbReference>
<gene>
    <name evidence="3" type="primary">LOC107263645</name>
</gene>
<dbReference type="InterPro" id="IPR013632">
    <property type="entry name" value="Rad51_C"/>
</dbReference>